<keyword evidence="3" id="KW-1185">Reference proteome</keyword>
<keyword evidence="2" id="KW-0378">Hydrolase</keyword>
<dbReference type="EMBL" id="FSRU01000001">
    <property type="protein sequence ID" value="SIN99014.1"/>
    <property type="molecule type" value="Genomic_DNA"/>
</dbReference>
<dbReference type="Pfam" id="PF01844">
    <property type="entry name" value="HNH"/>
    <property type="match status" value="1"/>
</dbReference>
<keyword evidence="2" id="KW-0255">Endonuclease</keyword>
<dbReference type="AlphaFoldDB" id="A0A1N6FUQ6"/>
<reference evidence="2 3" key="1">
    <citation type="submission" date="2016-11" db="EMBL/GenBank/DDBJ databases">
        <authorList>
            <person name="Jaros S."/>
            <person name="Januszkiewicz K."/>
            <person name="Wedrychowicz H."/>
        </authorList>
    </citation>
    <scope>NUCLEOTIDE SEQUENCE [LARGE SCALE GENOMIC DNA]</scope>
    <source>
        <strain evidence="2 3">GAS95</strain>
    </source>
</reference>
<dbReference type="GO" id="GO:0008270">
    <property type="term" value="F:zinc ion binding"/>
    <property type="evidence" value="ECO:0007669"/>
    <property type="project" value="InterPro"/>
</dbReference>
<keyword evidence="2" id="KW-0540">Nuclease</keyword>
<evidence type="ECO:0000313" key="2">
    <source>
        <dbReference type="EMBL" id="SIN99014.1"/>
    </source>
</evidence>
<organism evidence="2 3">
    <name type="scientific">Paraburkholderia phenazinium</name>
    <dbReference type="NCBI Taxonomy" id="60549"/>
    <lineage>
        <taxon>Bacteria</taxon>
        <taxon>Pseudomonadati</taxon>
        <taxon>Pseudomonadota</taxon>
        <taxon>Betaproteobacteria</taxon>
        <taxon>Burkholderiales</taxon>
        <taxon>Burkholderiaceae</taxon>
        <taxon>Paraburkholderia</taxon>
    </lineage>
</organism>
<accession>A0A1N6FUQ6</accession>
<protein>
    <submittedName>
        <fullName evidence="2">HNH endonuclease</fullName>
    </submittedName>
</protein>
<dbReference type="RefSeq" id="WP_074293996.1">
    <property type="nucleotide sequence ID" value="NZ_FSRU01000001.1"/>
</dbReference>
<evidence type="ECO:0000259" key="1">
    <source>
        <dbReference type="Pfam" id="PF01844"/>
    </source>
</evidence>
<dbReference type="OrthoDB" id="9802640at2"/>
<dbReference type="GO" id="GO:0004519">
    <property type="term" value="F:endonuclease activity"/>
    <property type="evidence" value="ECO:0007669"/>
    <property type="project" value="UniProtKB-KW"/>
</dbReference>
<dbReference type="CDD" id="cd00085">
    <property type="entry name" value="HNHc"/>
    <property type="match status" value="1"/>
</dbReference>
<dbReference type="Proteomes" id="UP000185151">
    <property type="component" value="Unassembled WGS sequence"/>
</dbReference>
<dbReference type="GO" id="GO:0003676">
    <property type="term" value="F:nucleic acid binding"/>
    <property type="evidence" value="ECO:0007669"/>
    <property type="project" value="InterPro"/>
</dbReference>
<gene>
    <name evidence="2" type="ORF">SAMN05444165_0404</name>
</gene>
<sequence length="280" mass="32184">MDHKTSQKLASQIRALNSPQYKTLKSLPSGPLTGFHQWADDRPCDGAFLIESKGDPAIWILLVDWKRSGNYYVVVFPESRSGPLCEVHELVEGEELLALRWTYRPTKQDGKNRLRRAYFVETYGSEAAEISLPATTQKLEDFIGELIELSDYRVRADLLEHDRLPTREGFPEGRLKQRLHYSRERSPTLVRQAKEIALKKHGYLRCACCNFDFASTYGELGNGFIEAHHTKPVSSLKFDGEVTRVEDLALVCANCHRMLHRRRPWLGMNDLTRLLKKSPR</sequence>
<proteinExistence type="predicted"/>
<name>A0A1N6FUQ6_9BURK</name>
<feature type="domain" description="HNH" evidence="1">
    <location>
        <begin position="206"/>
        <end position="262"/>
    </location>
</feature>
<dbReference type="InterPro" id="IPR002711">
    <property type="entry name" value="HNH"/>
</dbReference>
<dbReference type="InterPro" id="IPR003615">
    <property type="entry name" value="HNH_nuc"/>
</dbReference>
<evidence type="ECO:0000313" key="3">
    <source>
        <dbReference type="Proteomes" id="UP000185151"/>
    </source>
</evidence>